<dbReference type="InterPro" id="IPR007277">
    <property type="entry name" value="Svp26/Tex261"/>
</dbReference>
<comment type="similarity">
    <text evidence="2">Belongs to the SVP26 family.</text>
</comment>
<sequence length="377" mass="41171">MALLHILAYAGGLAAFLFVTLSLASGLLWLAELIEEHSKYAKSIGIRAIYVIISLHVLLYFTDSLPIIPVLFSIICHLVYLQNFSSSWPYISLTSLKFILSCVLVIADHFIWFFHFAHLAQESKKFRTNPSNKYRYSNQNRSSTVGSGPSFGDVAAFFAICVWFVPLFLFLSLSANDNALPHLSTLSSGPASPSPHSVDLSSPGPSSGGTSSPTHRQIRTRSSTSLVKSVLNPLLSLLPRVRRSGGRKNEEGLIAPRTPVRGSPLHSPVIMPQQTPSYFPWGSSEDTSSSNSPSHLNLNLGVNGNRSVTPPPPRRIQSELLISKNNNTTNPNPRGIATRNGQPVSPIPAEQKTEIIERPKRSSPLGSDNGLTRRKAD</sequence>
<gene>
    <name evidence="8" type="ORF">V865_004397</name>
</gene>
<feature type="compositionally biased region" description="Low complexity" evidence="6">
    <location>
        <begin position="201"/>
        <end position="214"/>
    </location>
</feature>
<evidence type="ECO:0000256" key="3">
    <source>
        <dbReference type="ARBA" id="ARBA00022692"/>
    </source>
</evidence>
<feature type="transmembrane region" description="Helical" evidence="7">
    <location>
        <begin position="67"/>
        <end position="84"/>
    </location>
</feature>
<name>A0AAX4KKR0_9TREE</name>
<dbReference type="Proteomes" id="UP001358614">
    <property type="component" value="Chromosome 1"/>
</dbReference>
<dbReference type="RefSeq" id="XP_066084274.1">
    <property type="nucleotide sequence ID" value="XM_066228177.1"/>
</dbReference>
<dbReference type="GO" id="GO:0005789">
    <property type="term" value="C:endoplasmic reticulum membrane"/>
    <property type="evidence" value="ECO:0007669"/>
    <property type="project" value="TreeGrafter"/>
</dbReference>
<feature type="compositionally biased region" description="Polar residues" evidence="6">
    <location>
        <begin position="323"/>
        <end position="332"/>
    </location>
</feature>
<dbReference type="GO" id="GO:0000139">
    <property type="term" value="C:Golgi membrane"/>
    <property type="evidence" value="ECO:0007669"/>
    <property type="project" value="TreeGrafter"/>
</dbReference>
<feature type="transmembrane region" description="Helical" evidence="7">
    <location>
        <begin position="154"/>
        <end position="173"/>
    </location>
</feature>
<feature type="region of interest" description="Disordered" evidence="6">
    <location>
        <begin position="242"/>
        <end position="377"/>
    </location>
</feature>
<evidence type="ECO:0000256" key="6">
    <source>
        <dbReference type="SAM" id="MobiDB-lite"/>
    </source>
</evidence>
<evidence type="ECO:0000256" key="7">
    <source>
        <dbReference type="SAM" id="Phobius"/>
    </source>
</evidence>
<feature type="compositionally biased region" description="Polar residues" evidence="6">
    <location>
        <begin position="185"/>
        <end position="195"/>
    </location>
</feature>
<evidence type="ECO:0000313" key="8">
    <source>
        <dbReference type="EMBL" id="WWD06307.1"/>
    </source>
</evidence>
<dbReference type="KEGG" id="ker:91103198"/>
<dbReference type="EMBL" id="CP144089">
    <property type="protein sequence ID" value="WWD06307.1"/>
    <property type="molecule type" value="Genomic_DNA"/>
</dbReference>
<dbReference type="GO" id="GO:0006888">
    <property type="term" value="P:endoplasmic reticulum to Golgi vesicle-mediated transport"/>
    <property type="evidence" value="ECO:0007669"/>
    <property type="project" value="InterPro"/>
</dbReference>
<evidence type="ECO:0000313" key="9">
    <source>
        <dbReference type="Proteomes" id="UP001358614"/>
    </source>
</evidence>
<dbReference type="PANTHER" id="PTHR13144">
    <property type="entry name" value="TEX261 PROTEIN"/>
    <property type="match status" value="1"/>
</dbReference>
<keyword evidence="3 7" id="KW-0812">Transmembrane</keyword>
<dbReference type="GO" id="GO:0030134">
    <property type="term" value="C:COPII-coated ER to Golgi transport vesicle"/>
    <property type="evidence" value="ECO:0007669"/>
    <property type="project" value="TreeGrafter"/>
</dbReference>
<feature type="transmembrane region" description="Helical" evidence="7">
    <location>
        <begin position="96"/>
        <end position="117"/>
    </location>
</feature>
<evidence type="ECO:0000256" key="4">
    <source>
        <dbReference type="ARBA" id="ARBA00022989"/>
    </source>
</evidence>
<feature type="transmembrane region" description="Helical" evidence="7">
    <location>
        <begin position="6"/>
        <end position="31"/>
    </location>
</feature>
<evidence type="ECO:0000256" key="5">
    <source>
        <dbReference type="ARBA" id="ARBA00023136"/>
    </source>
</evidence>
<feature type="compositionally biased region" description="Low complexity" evidence="6">
    <location>
        <begin position="283"/>
        <end position="300"/>
    </location>
</feature>
<proteinExistence type="inferred from homology"/>
<keyword evidence="5 7" id="KW-0472">Membrane</keyword>
<dbReference type="AlphaFoldDB" id="A0AAX4KKR0"/>
<evidence type="ECO:0008006" key="10">
    <source>
        <dbReference type="Google" id="ProtNLM"/>
    </source>
</evidence>
<dbReference type="GeneID" id="91103198"/>
<dbReference type="PANTHER" id="PTHR13144:SF0">
    <property type="entry name" value="PROTEIN TEX261"/>
    <property type="match status" value="1"/>
</dbReference>
<comment type="subcellular location">
    <subcellularLocation>
        <location evidence="1">Membrane</location>
        <topology evidence="1">Multi-pass membrane protein</topology>
    </subcellularLocation>
</comment>
<keyword evidence="4 7" id="KW-1133">Transmembrane helix</keyword>
<organism evidence="8 9">
    <name type="scientific">Kwoniella europaea PYCC6329</name>
    <dbReference type="NCBI Taxonomy" id="1423913"/>
    <lineage>
        <taxon>Eukaryota</taxon>
        <taxon>Fungi</taxon>
        <taxon>Dikarya</taxon>
        <taxon>Basidiomycota</taxon>
        <taxon>Agaricomycotina</taxon>
        <taxon>Tremellomycetes</taxon>
        <taxon>Tremellales</taxon>
        <taxon>Cryptococcaceae</taxon>
        <taxon>Kwoniella</taxon>
    </lineage>
</organism>
<protein>
    <recommendedName>
        <fullName evidence="10">Endoplasmic reticulum protein</fullName>
    </recommendedName>
</protein>
<evidence type="ECO:0000256" key="2">
    <source>
        <dbReference type="ARBA" id="ARBA00008096"/>
    </source>
</evidence>
<feature type="region of interest" description="Disordered" evidence="6">
    <location>
        <begin position="185"/>
        <end position="223"/>
    </location>
</feature>
<feature type="compositionally biased region" description="Basic and acidic residues" evidence="6">
    <location>
        <begin position="351"/>
        <end position="360"/>
    </location>
</feature>
<dbReference type="Pfam" id="PF04148">
    <property type="entry name" value="Erv26"/>
    <property type="match status" value="1"/>
</dbReference>
<accession>A0AAX4KKR0</accession>
<evidence type="ECO:0000256" key="1">
    <source>
        <dbReference type="ARBA" id="ARBA00004141"/>
    </source>
</evidence>
<reference evidence="8 9" key="1">
    <citation type="submission" date="2024-01" db="EMBL/GenBank/DDBJ databases">
        <title>Comparative genomics of Cryptococcus and Kwoniella reveals pathogenesis evolution and contrasting modes of karyotype evolution via chromosome fusion or intercentromeric recombination.</title>
        <authorList>
            <person name="Coelho M.A."/>
            <person name="David-Palma M."/>
            <person name="Shea T."/>
            <person name="Bowers K."/>
            <person name="McGinley-Smith S."/>
            <person name="Mohammad A.W."/>
            <person name="Gnirke A."/>
            <person name="Yurkov A.M."/>
            <person name="Nowrousian M."/>
            <person name="Sun S."/>
            <person name="Cuomo C.A."/>
            <person name="Heitman J."/>
        </authorList>
    </citation>
    <scope>NUCLEOTIDE SEQUENCE [LARGE SCALE GENOMIC DNA]</scope>
    <source>
        <strain evidence="8 9">PYCC6329</strain>
    </source>
</reference>
<dbReference type="GO" id="GO:0097020">
    <property type="term" value="F:COPII receptor activity"/>
    <property type="evidence" value="ECO:0007669"/>
    <property type="project" value="InterPro"/>
</dbReference>
<keyword evidence="9" id="KW-1185">Reference proteome</keyword>